<feature type="binding site" evidence="15">
    <location>
        <position position="1124"/>
    </location>
    <ligand>
        <name>Mg(2+)</name>
        <dbReference type="ChEBI" id="CHEBI:18420"/>
    </ligand>
</feature>
<dbReference type="EC" id="5.6.2.4" evidence="15"/>
<evidence type="ECO:0000256" key="3">
    <source>
        <dbReference type="ARBA" id="ARBA00022741"/>
    </source>
</evidence>
<dbReference type="InterPro" id="IPR000212">
    <property type="entry name" value="DNA_helicase_UvrD/REP"/>
</dbReference>
<feature type="compositionally biased region" description="Gly residues" evidence="17">
    <location>
        <begin position="522"/>
        <end position="535"/>
    </location>
</feature>
<feature type="binding site" evidence="16">
    <location>
        <begin position="21"/>
        <end position="28"/>
    </location>
    <ligand>
        <name>ATP</name>
        <dbReference type="ChEBI" id="CHEBI:30616"/>
    </ligand>
</feature>
<feature type="binding site" evidence="15">
    <location>
        <position position="1249"/>
    </location>
    <ligand>
        <name>Mg(2+)</name>
        <dbReference type="ChEBI" id="CHEBI:18420"/>
    </ligand>
</feature>
<dbReference type="SUPFAM" id="SSF52980">
    <property type="entry name" value="Restriction endonuclease-like"/>
    <property type="match status" value="1"/>
</dbReference>
<dbReference type="InterPro" id="IPR011335">
    <property type="entry name" value="Restrct_endonuc-II-like"/>
</dbReference>
<evidence type="ECO:0000256" key="1">
    <source>
        <dbReference type="ARBA" id="ARBA00022722"/>
    </source>
</evidence>
<dbReference type="GO" id="GO:0009338">
    <property type="term" value="C:exodeoxyribonuclease V complex"/>
    <property type="evidence" value="ECO:0007669"/>
    <property type="project" value="TreeGrafter"/>
</dbReference>
<dbReference type="PANTHER" id="PTHR11070">
    <property type="entry name" value="UVRD / RECB / PCRA DNA HELICASE FAMILY MEMBER"/>
    <property type="match status" value="1"/>
</dbReference>
<dbReference type="GO" id="GO:0000287">
    <property type="term" value="F:magnesium ion binding"/>
    <property type="evidence" value="ECO:0007669"/>
    <property type="project" value="UniProtKB-UniRule"/>
</dbReference>
<feature type="active site" description="For nuclease activity" evidence="15">
    <location>
        <position position="1262"/>
    </location>
</feature>
<keyword evidence="6 15" id="KW-0347">Helicase</keyword>
<evidence type="ECO:0000313" key="21">
    <source>
        <dbReference type="Proteomes" id="UP000243719"/>
    </source>
</evidence>
<evidence type="ECO:0000256" key="4">
    <source>
        <dbReference type="ARBA" id="ARBA00022763"/>
    </source>
</evidence>
<dbReference type="GO" id="GO:0003677">
    <property type="term" value="F:DNA binding"/>
    <property type="evidence" value="ECO:0007669"/>
    <property type="project" value="UniProtKB-UniRule"/>
</dbReference>
<feature type="region of interest" description="DNA-binding and helicase activity, interacts with RecC" evidence="15">
    <location>
        <begin position="1"/>
        <end position="930"/>
    </location>
</feature>
<dbReference type="InterPro" id="IPR014016">
    <property type="entry name" value="UvrD-like_ATP-bd"/>
</dbReference>
<comment type="similarity">
    <text evidence="15">Belongs to the helicase family. UvrD subfamily.</text>
</comment>
<feature type="binding site" evidence="15">
    <location>
        <position position="1262"/>
    </location>
    <ligand>
        <name>Mg(2+)</name>
        <dbReference type="ChEBI" id="CHEBI:18420"/>
    </ligand>
</feature>
<evidence type="ECO:0000256" key="6">
    <source>
        <dbReference type="ARBA" id="ARBA00022806"/>
    </source>
</evidence>
<keyword evidence="9 15" id="KW-0460">Magnesium</keyword>
<evidence type="ECO:0000313" key="20">
    <source>
        <dbReference type="EMBL" id="SDV49138.1"/>
    </source>
</evidence>
<evidence type="ECO:0000256" key="5">
    <source>
        <dbReference type="ARBA" id="ARBA00022801"/>
    </source>
</evidence>
<keyword evidence="1 15" id="KW-0540">Nuclease</keyword>
<name>A0A1H2PQR3_9BURK</name>
<comment type="domain">
    <text evidence="15">The C-terminal domain has nuclease activity and interacts with RecD. It interacts with RecA, facilitating its loading onto ssDNA.</text>
</comment>
<sequence>MMLRDLDVFGCKLEGTTLIEASAGTGKTWNICALYLRFLLEARLTPEQILVVTFTKAATAELRERIRSRITALVATLERGESVADADDPMISGLAGAIDALSPGEALARLRYAQRSFDQSAIHTIHAFCQRALTEAPFAAGAPLEFEVAESDAPLRFRLASAFWRERVQAEAARVPRFAAWLVDRQASPLDLDRQLGQRLKKPMARVDFCDDAAPGDAVACGDERQTLFEAAATLWQQESDGIAALLDTMRPTLRANVYKEASVTAGCAGWSAYLGGGDCWLAARDRKAMGLLAATKLRANLKKGHTPVDHAFFELAERLLTAIERDEDRHRRTWLALLREWLDRAPADLERLKQRTGRLVFDDLLAQLHRALCAHRWLGPTLARRFPAALIDEFQDTDPLQFDIFRRIYADQARRLPLFLVGDPKQAIYAFRSADLHTYLAARDAAEARFTLGVNQRSTAEMIAACNRFFGANTRAFLLPGLDYQPVRAGQRERPPFSGGERGPVAALHVWRLPLAADGAAPGGGGAEGSGAEEGGADAAPADKGLSARDAQRWAAQACADEIVRLLEQAHVDDEPLAGADVAVLVRTHRQGALMKRLLAERGVGAVELAQASVFASADAEEVERVLRAIESPADARRMNLALAGDWIGLDAASLAALASAAGASDTAGAVDDGGQAGIAGAALDDAMHWIERFGHYRTLWLERGFPTMWRQLMRELRVPQRLAGLPDGERRLTDVNHLGELLHERAAESDGIAPLLRWLADSRAERGGEDAQLRLESDRDLVQIVTVHKSKGLEYAVVFCPFLYESRTARRGSARLPDPVAYRDDGRVVLAYELDAERSEAAAQQALIEAAAEDARLIYVALTRAVYRAYLVSGAVGGKPGCRSVLNWLVAGEGQTFETWHDAPLAPEAIDAYWARLRDDVVSVAPIPVPRLRRLRRAAPPGAVLQARTLRRRPAAAWQLLSFTGLLAGARDAGARHDGTSGADDAGVADSPRPEHDDGFVSEGTGAVGRMAASDRFAIAGFDPDAPEFANDADSCVFLDDLDGPGGAAFADLRTAAYETRPPERFDSVDPREAAARPGALAAAASAAPNVAEAGKVSEAAEAVDNTLLGLPRGTAAGSCLHHLLEHVDFAKPERWDQAVAASIAAFPSVATAFEATRGRSGTAGAASLADRLRDVVAALADVELAPGTPLCRLPASRCLRELAFTFPLSATRLRSDGLAATLVAAGYGLPELAPRRLHGFMKGFIDLVFEADGRFYIVDWKSNDLGDTLDAYLPVSMTDAMARHGYWLQAVLYTVALHRHLRATVADYDYDRDMGGVAYVFARGVSPSWRLRETDAGVLRHRFARDLIESIDVDFAAAHDAQIGRAAR</sequence>
<dbReference type="Pfam" id="PF12705">
    <property type="entry name" value="PDDEXK_1"/>
    <property type="match status" value="1"/>
</dbReference>
<keyword evidence="3 15" id="KW-0547">Nucleotide-binding</keyword>
<reference evidence="21" key="1">
    <citation type="submission" date="2016-09" db="EMBL/GenBank/DDBJ databases">
        <authorList>
            <person name="Varghese N."/>
            <person name="Submissions S."/>
        </authorList>
    </citation>
    <scope>NUCLEOTIDE SEQUENCE [LARGE SCALE GENOMIC DNA]</scope>
    <source>
        <strain evidence="21">JS23</strain>
    </source>
</reference>
<protein>
    <recommendedName>
        <fullName evidence="15">RecBCD enzyme subunit RecB</fullName>
        <ecNumber evidence="15">3.1.11.5</ecNumber>
        <ecNumber evidence="15">5.6.2.4</ecNumber>
    </recommendedName>
    <alternativeName>
        <fullName evidence="15">DNA 3'-5' helicase subunit RecB</fullName>
    </alternativeName>
    <alternativeName>
        <fullName evidence="15">Exonuclease V subunit RecB</fullName>
        <shortName evidence="15">ExoV subunit RecB</shortName>
    </alternativeName>
    <alternativeName>
        <fullName evidence="15">Helicase/nuclease RecBCD subunit RecB</fullName>
    </alternativeName>
</protein>
<dbReference type="GO" id="GO:0005829">
    <property type="term" value="C:cytosol"/>
    <property type="evidence" value="ECO:0007669"/>
    <property type="project" value="TreeGrafter"/>
</dbReference>
<keyword evidence="4 15" id="KW-0227">DNA damage</keyword>
<comment type="domain">
    <text evidence="15">The N-terminal DNA-binding domain is a ssDNA-dependent ATPase and has ATP-dependent 3'-5' helicase function. This domain interacts with RecC.</text>
</comment>
<dbReference type="GO" id="GO:0005524">
    <property type="term" value="F:ATP binding"/>
    <property type="evidence" value="ECO:0007669"/>
    <property type="project" value="UniProtKB-UniRule"/>
</dbReference>
<evidence type="ECO:0000256" key="16">
    <source>
        <dbReference type="PROSITE-ProRule" id="PRU00560"/>
    </source>
</evidence>
<dbReference type="Gene3D" id="3.90.320.10">
    <property type="match status" value="1"/>
</dbReference>
<dbReference type="InterPro" id="IPR038726">
    <property type="entry name" value="PDDEXK_AddAB-type"/>
</dbReference>
<dbReference type="PROSITE" id="PS51217">
    <property type="entry name" value="UVRD_HELICASE_CTER"/>
    <property type="match status" value="1"/>
</dbReference>
<dbReference type="Gene3D" id="1.10.3170.10">
    <property type="entry name" value="Recbcd, chain B, domain 2"/>
    <property type="match status" value="1"/>
</dbReference>
<keyword evidence="21" id="KW-1185">Reference proteome</keyword>
<comment type="miscellaneous">
    <text evidence="15">In the RecBCD complex, RecB has a slow 3'-5' helicase, an exonuclease activity and loads RecA onto ssDNA, RecD has a fast 5'-3' helicase activity, while RecC stimulates the ATPase and processivity of the RecB helicase and contributes to recognition of the Chi site.</text>
</comment>
<evidence type="ECO:0000256" key="2">
    <source>
        <dbReference type="ARBA" id="ARBA00022723"/>
    </source>
</evidence>
<dbReference type="GO" id="GO:0008854">
    <property type="term" value="F:exodeoxyribonuclease V activity"/>
    <property type="evidence" value="ECO:0007669"/>
    <property type="project" value="UniProtKB-EC"/>
</dbReference>
<organism evidence="20 21">
    <name type="scientific">Chitinasiproducens palmae</name>
    <dbReference type="NCBI Taxonomy" id="1770053"/>
    <lineage>
        <taxon>Bacteria</taxon>
        <taxon>Pseudomonadati</taxon>
        <taxon>Pseudomonadota</taxon>
        <taxon>Betaproteobacteria</taxon>
        <taxon>Burkholderiales</taxon>
        <taxon>Burkholderiaceae</taxon>
        <taxon>Chitinasiproducens</taxon>
    </lineage>
</organism>
<feature type="region of interest" description="Disordered" evidence="17">
    <location>
        <begin position="522"/>
        <end position="546"/>
    </location>
</feature>
<comment type="catalytic activity">
    <reaction evidence="14 15">
        <text>ATP + H2O = ADP + phosphate + H(+)</text>
        <dbReference type="Rhea" id="RHEA:13065"/>
        <dbReference type="ChEBI" id="CHEBI:15377"/>
        <dbReference type="ChEBI" id="CHEBI:15378"/>
        <dbReference type="ChEBI" id="CHEBI:30616"/>
        <dbReference type="ChEBI" id="CHEBI:43474"/>
        <dbReference type="ChEBI" id="CHEBI:456216"/>
        <dbReference type="EC" id="5.6.2.4"/>
    </reaction>
</comment>
<dbReference type="CDD" id="cd22352">
    <property type="entry name" value="RecB_C-like"/>
    <property type="match status" value="1"/>
</dbReference>
<evidence type="ECO:0000256" key="17">
    <source>
        <dbReference type="SAM" id="MobiDB-lite"/>
    </source>
</evidence>
<gene>
    <name evidence="15" type="primary">recB</name>
    <name evidence="20" type="ORF">SAMN05216551_10797</name>
</gene>
<evidence type="ECO:0000256" key="15">
    <source>
        <dbReference type="HAMAP-Rule" id="MF_01485"/>
    </source>
</evidence>
<evidence type="ECO:0000256" key="11">
    <source>
        <dbReference type="ARBA" id="ARBA00023204"/>
    </source>
</evidence>
<dbReference type="EC" id="3.1.11.5" evidence="15"/>
<keyword evidence="5 15" id="KW-0378">Hydrolase</keyword>
<dbReference type="Gene3D" id="3.40.50.300">
    <property type="entry name" value="P-loop containing nucleotide triphosphate hydrolases"/>
    <property type="match status" value="2"/>
</dbReference>
<evidence type="ECO:0000256" key="14">
    <source>
        <dbReference type="ARBA" id="ARBA00048988"/>
    </source>
</evidence>
<evidence type="ECO:0000256" key="12">
    <source>
        <dbReference type="ARBA" id="ARBA00023235"/>
    </source>
</evidence>
<evidence type="ECO:0000256" key="13">
    <source>
        <dbReference type="ARBA" id="ARBA00034617"/>
    </source>
</evidence>
<evidence type="ECO:0000256" key="10">
    <source>
        <dbReference type="ARBA" id="ARBA00023125"/>
    </source>
</evidence>
<dbReference type="InterPro" id="IPR027417">
    <property type="entry name" value="P-loop_NTPase"/>
</dbReference>
<dbReference type="Pfam" id="PF13361">
    <property type="entry name" value="UvrD_C"/>
    <property type="match status" value="1"/>
</dbReference>
<dbReference type="Proteomes" id="UP000243719">
    <property type="component" value="Unassembled WGS sequence"/>
</dbReference>
<dbReference type="STRING" id="1770053.SAMN05216551_10797"/>
<feature type="domain" description="UvrD-like helicase ATP-binding" evidence="18">
    <location>
        <begin position="1"/>
        <end position="460"/>
    </location>
</feature>
<evidence type="ECO:0000256" key="8">
    <source>
        <dbReference type="ARBA" id="ARBA00022840"/>
    </source>
</evidence>
<keyword evidence="11 15" id="KW-0234">DNA repair</keyword>
<comment type="subunit">
    <text evidence="15">Heterotrimer of RecB, RecC and RecD. All subunits contribute to DNA-binding. Interacts with RecA.</text>
</comment>
<accession>A0A1H2PQR3</accession>
<evidence type="ECO:0000256" key="7">
    <source>
        <dbReference type="ARBA" id="ARBA00022839"/>
    </source>
</evidence>
<dbReference type="Pfam" id="PF00580">
    <property type="entry name" value="UvrD-helicase"/>
    <property type="match status" value="1"/>
</dbReference>
<dbReference type="GO" id="GO:0016887">
    <property type="term" value="F:ATP hydrolysis activity"/>
    <property type="evidence" value="ECO:0007669"/>
    <property type="project" value="RHEA"/>
</dbReference>
<keyword evidence="2 15" id="KW-0479">Metal-binding</keyword>
<comment type="cofactor">
    <cofactor evidence="15">
        <name>Mg(2+)</name>
        <dbReference type="ChEBI" id="CHEBI:18420"/>
    </cofactor>
    <text evidence="15">Binds 1 Mg(2+) ion per subunit.</text>
</comment>
<feature type="region of interest" description="Disordered" evidence="17">
    <location>
        <begin position="976"/>
        <end position="999"/>
    </location>
</feature>
<dbReference type="PROSITE" id="PS51198">
    <property type="entry name" value="UVRD_HELICASE_ATP_BIND"/>
    <property type="match status" value="1"/>
</dbReference>
<evidence type="ECO:0000259" key="19">
    <source>
        <dbReference type="PROSITE" id="PS51217"/>
    </source>
</evidence>
<dbReference type="GO" id="GO:0043138">
    <property type="term" value="F:3'-5' DNA helicase activity"/>
    <property type="evidence" value="ECO:0007669"/>
    <property type="project" value="UniProtKB-UniRule"/>
</dbReference>
<evidence type="ECO:0000259" key="18">
    <source>
        <dbReference type="PROSITE" id="PS51198"/>
    </source>
</evidence>
<proteinExistence type="inferred from homology"/>
<dbReference type="EMBL" id="FNLO01000007">
    <property type="protein sequence ID" value="SDV49138.1"/>
    <property type="molecule type" value="Genomic_DNA"/>
</dbReference>
<comment type="catalytic activity">
    <reaction evidence="15">
        <text>Exonucleolytic cleavage (in the presence of ATP) in either 5'- to 3'- or 3'- to 5'-direction to yield 5'-phosphooligonucleotides.</text>
        <dbReference type="EC" id="3.1.11.5"/>
    </reaction>
</comment>
<dbReference type="InterPro" id="IPR011604">
    <property type="entry name" value="PDDEXK-like_dom_sf"/>
</dbReference>
<dbReference type="InterPro" id="IPR004586">
    <property type="entry name" value="RecB"/>
</dbReference>
<feature type="domain" description="UvrD-like helicase C-terminal" evidence="19">
    <location>
        <begin position="511"/>
        <end position="794"/>
    </location>
</feature>
<dbReference type="InterPro" id="IPR014017">
    <property type="entry name" value="DNA_helicase_UvrD-like_C"/>
</dbReference>
<keyword evidence="7 15" id="KW-0269">Exonuclease</keyword>
<dbReference type="GO" id="GO:0000724">
    <property type="term" value="P:double-strand break repair via homologous recombination"/>
    <property type="evidence" value="ECO:0007669"/>
    <property type="project" value="UniProtKB-UniRule"/>
</dbReference>
<feature type="region of interest" description="Nuclease activity, interacts with RecD and RecA" evidence="15">
    <location>
        <begin position="959"/>
        <end position="1371"/>
    </location>
</feature>
<keyword evidence="10 15" id="KW-0238">DNA-binding</keyword>
<comment type="catalytic activity">
    <reaction evidence="13 15">
        <text>Couples ATP hydrolysis with the unwinding of duplex DNA by translocating in the 3'-5' direction.</text>
        <dbReference type="EC" id="5.6.2.4"/>
    </reaction>
</comment>
<dbReference type="Gene3D" id="1.10.486.10">
    <property type="entry name" value="PCRA, domain 4"/>
    <property type="match status" value="1"/>
</dbReference>
<dbReference type="SUPFAM" id="SSF52540">
    <property type="entry name" value="P-loop containing nucleoside triphosphate hydrolases"/>
    <property type="match status" value="1"/>
</dbReference>
<evidence type="ECO:0000256" key="9">
    <source>
        <dbReference type="ARBA" id="ARBA00022842"/>
    </source>
</evidence>
<dbReference type="HAMAP" id="MF_01485">
    <property type="entry name" value="RecB"/>
    <property type="match status" value="1"/>
</dbReference>
<comment type="function">
    <text evidence="15">A helicase/nuclease that prepares dsDNA breaks (DSB) for recombinational DNA repair. Binds to DSBs and unwinds DNA via a highly rapid and processive ATP-dependent bidirectional helicase activity. Unwinds dsDNA until it encounters a Chi (crossover hotspot instigator) sequence from the 3' direction. Cuts ssDNA a few nucleotides 3' to the Chi site. The properties and activities of the enzyme are changed at Chi. The Chi-altered holoenzyme produces a long 3'-ssDNA overhang and facilitates RecA-binding to the ssDNA for homologous DNA recombination and repair. Holoenzyme degrades any linearized DNA that is unable to undergo homologous recombination. In the holoenzyme this subunit contributes ATPase, 3'-5' helicase, exonuclease activity and loads RecA onto ssDNA.</text>
</comment>
<dbReference type="PANTHER" id="PTHR11070:SF23">
    <property type="entry name" value="RECBCD ENZYME SUBUNIT RECB"/>
    <property type="match status" value="1"/>
</dbReference>
<keyword evidence="8 15" id="KW-0067">ATP-binding</keyword>
<keyword evidence="12 15" id="KW-0413">Isomerase</keyword>